<dbReference type="SUPFAM" id="SSF56112">
    <property type="entry name" value="Protein kinase-like (PK-like)"/>
    <property type="match status" value="1"/>
</dbReference>
<comment type="caution">
    <text evidence="8">The sequence shown here is derived from an EMBL/GenBank/DDBJ whole genome shotgun (WGS) entry which is preliminary data.</text>
</comment>
<dbReference type="HOGENOM" id="CLU_035480_0_0_11"/>
<feature type="region of interest" description="Disordered" evidence="6">
    <location>
        <begin position="54"/>
        <end position="109"/>
    </location>
</feature>
<keyword evidence="3" id="KW-0547">Nucleotide-binding</keyword>
<feature type="region of interest" description="Disordered" evidence="6">
    <location>
        <begin position="454"/>
        <end position="495"/>
    </location>
</feature>
<gene>
    <name evidence="8" type="ORF">HMPREF0059_01629</name>
</gene>
<dbReference type="eggNOG" id="COG0515">
    <property type="taxonomic scope" value="Bacteria"/>
</dbReference>
<feature type="compositionally biased region" description="Polar residues" evidence="6">
    <location>
        <begin position="483"/>
        <end position="492"/>
    </location>
</feature>
<dbReference type="PANTHER" id="PTHR43671">
    <property type="entry name" value="SERINE/THREONINE-PROTEIN KINASE NEK"/>
    <property type="match status" value="1"/>
</dbReference>
<keyword evidence="5" id="KW-0067">ATP-binding</keyword>
<evidence type="ECO:0000256" key="1">
    <source>
        <dbReference type="ARBA" id="ARBA00012513"/>
    </source>
</evidence>
<feature type="domain" description="Protein kinase" evidence="7">
    <location>
        <begin position="118"/>
        <end position="336"/>
    </location>
</feature>
<feature type="compositionally biased region" description="Basic residues" evidence="6">
    <location>
        <begin position="69"/>
        <end position="85"/>
    </location>
</feature>
<dbReference type="InterPro" id="IPR011009">
    <property type="entry name" value="Kinase-like_dom_sf"/>
</dbReference>
<dbReference type="SMART" id="SM00220">
    <property type="entry name" value="S_TKc"/>
    <property type="match status" value="1"/>
</dbReference>
<dbReference type="GO" id="GO:0004674">
    <property type="term" value="F:protein serine/threonine kinase activity"/>
    <property type="evidence" value="ECO:0007669"/>
    <property type="project" value="UniProtKB-EC"/>
</dbReference>
<dbReference type="EMBL" id="ACRE02000005">
    <property type="protein sequence ID" value="EGE37362.1"/>
    <property type="molecule type" value="Genomic_DNA"/>
</dbReference>
<evidence type="ECO:0000313" key="8">
    <source>
        <dbReference type="EMBL" id="EGE37362.1"/>
    </source>
</evidence>
<name>F2UYV8_ACTVI</name>
<reference evidence="9" key="1">
    <citation type="submission" date="2010-02" db="EMBL/GenBank/DDBJ databases">
        <title>The Genome Sequence of Prevotella oris strain C735.</title>
        <authorList>
            <consortium name="The Broad Institute Genome Sequencing Platform"/>
            <person name="Ward D."/>
            <person name="Feldgarden M."/>
            <person name="Earl A."/>
            <person name="Young S.K."/>
            <person name="Zeng Q."/>
            <person name="Koehrsen M."/>
            <person name="Alvarado L."/>
            <person name="Berlin A."/>
            <person name="Bochicchio J."/>
            <person name="Borenstein D."/>
            <person name="Chapman S.B."/>
            <person name="Chen Z."/>
            <person name="Engels R."/>
            <person name="Freedman E."/>
            <person name="Gellesch M."/>
            <person name="Goldberg J."/>
            <person name="Griggs A."/>
            <person name="Gujja S."/>
            <person name="Heilman E."/>
            <person name="Heiman D."/>
            <person name="Hepburn T."/>
            <person name="Howarth C."/>
            <person name="Jen D."/>
            <person name="Larson L."/>
            <person name="Mehta T."/>
            <person name="Park D."/>
            <person name="Pearson M."/>
            <person name="Roberts A."/>
            <person name="Saif S."/>
            <person name="Shea T."/>
            <person name="Shenoy N."/>
            <person name="Sisk P."/>
            <person name="Stolte C."/>
            <person name="Sykes S."/>
            <person name="Thomson T."/>
            <person name="Walk T."/>
            <person name="White J."/>
            <person name="Yandava C."/>
            <person name="Sibley C.D."/>
            <person name="Field T.R."/>
            <person name="Grinwis M."/>
            <person name="Eshaghurshan C.S."/>
            <person name="Surette M.G."/>
            <person name="Haas B."/>
            <person name="Nusbaum C."/>
            <person name="Birren B."/>
        </authorList>
    </citation>
    <scope>NUCLEOTIDE SEQUENCE [LARGE SCALE GENOMIC DNA]</scope>
    <source>
        <strain evidence="9">C505</strain>
    </source>
</reference>
<evidence type="ECO:0000256" key="6">
    <source>
        <dbReference type="SAM" id="MobiDB-lite"/>
    </source>
</evidence>
<protein>
    <recommendedName>
        <fullName evidence="1">non-specific serine/threonine protein kinase</fullName>
        <ecNumber evidence="1">2.7.11.1</ecNumber>
    </recommendedName>
</protein>
<evidence type="ECO:0000256" key="2">
    <source>
        <dbReference type="ARBA" id="ARBA00022679"/>
    </source>
</evidence>
<dbReference type="Proteomes" id="UP000004668">
    <property type="component" value="Unassembled WGS sequence"/>
</dbReference>
<proteinExistence type="predicted"/>
<evidence type="ECO:0000313" key="9">
    <source>
        <dbReference type="Proteomes" id="UP000004668"/>
    </source>
</evidence>
<organism evidence="8 9">
    <name type="scientific">Actinomyces viscosus C505</name>
    <dbReference type="NCBI Taxonomy" id="562973"/>
    <lineage>
        <taxon>Bacteria</taxon>
        <taxon>Bacillati</taxon>
        <taxon>Actinomycetota</taxon>
        <taxon>Actinomycetes</taxon>
        <taxon>Actinomycetales</taxon>
        <taxon>Actinomycetaceae</taxon>
        <taxon>Actinomyces</taxon>
    </lineage>
</organism>
<dbReference type="EC" id="2.7.11.1" evidence="1"/>
<feature type="region of interest" description="Disordered" evidence="6">
    <location>
        <begin position="353"/>
        <end position="414"/>
    </location>
</feature>
<keyword evidence="2" id="KW-0808">Transferase</keyword>
<accession>F2UYV8</accession>
<dbReference type="PROSITE" id="PS50011">
    <property type="entry name" value="PROTEIN_KINASE_DOM"/>
    <property type="match status" value="1"/>
</dbReference>
<reference evidence="8 9" key="2">
    <citation type="submission" date="2011-10" db="EMBL/GenBank/DDBJ databases">
        <title>The Genome Sequence of Actinomyces viscosus C505.</title>
        <authorList>
            <consortium name="The Broad Institute Genome Sequencing Platform"/>
            <consortium name="The Broad Institute Genome Sequencing Center for Infectious Disease"/>
            <person name="Earl A."/>
            <person name="Ward D."/>
            <person name="Feldgarden M."/>
            <person name="Gevers D."/>
            <person name="Sibley C.D."/>
            <person name="Field T.R."/>
            <person name="Grinwis M."/>
            <person name="Eshaghurshan C.S."/>
            <person name="Surette M.G."/>
            <person name="Young S.K."/>
            <person name="Zeng Q."/>
            <person name="Gargeya S."/>
            <person name="Fitzgerald M."/>
            <person name="Haas B."/>
            <person name="Abouelleil A."/>
            <person name="Alvarado L."/>
            <person name="Arachchi H.M."/>
            <person name="Berlin A."/>
            <person name="Brown A."/>
            <person name="Chapman S.B."/>
            <person name="Chen Z."/>
            <person name="Dunbar C."/>
            <person name="Freedman E."/>
            <person name="Gearin G."/>
            <person name="Goldberg J."/>
            <person name="Griggs A."/>
            <person name="Gujja S."/>
            <person name="Heiman D."/>
            <person name="Howarth C."/>
            <person name="Larson L."/>
            <person name="Lui A."/>
            <person name="MacDonald P.J.P."/>
            <person name="Montmayeur A."/>
            <person name="Murphy C."/>
            <person name="Neiman D."/>
            <person name="Pearson M."/>
            <person name="Priest M."/>
            <person name="Roberts A."/>
            <person name="Saif S."/>
            <person name="Shea T."/>
            <person name="Shenoy N."/>
            <person name="Sisk P."/>
            <person name="Stolte C."/>
            <person name="Sykes S."/>
            <person name="Wortman J."/>
            <person name="Nusbaum C."/>
            <person name="Birren B."/>
        </authorList>
    </citation>
    <scope>NUCLEOTIDE SEQUENCE [LARGE SCALE GENOMIC DNA]</scope>
    <source>
        <strain evidence="8 9">C505</strain>
    </source>
</reference>
<dbReference type="PANTHER" id="PTHR43671:SF13">
    <property type="entry name" value="SERINE_THREONINE-PROTEIN KINASE NEK2"/>
    <property type="match status" value="1"/>
</dbReference>
<dbReference type="GO" id="GO:0005524">
    <property type="term" value="F:ATP binding"/>
    <property type="evidence" value="ECO:0007669"/>
    <property type="project" value="UniProtKB-KW"/>
</dbReference>
<keyword evidence="4" id="KW-0418">Kinase</keyword>
<feature type="region of interest" description="Disordered" evidence="6">
    <location>
        <begin position="17"/>
        <end position="37"/>
    </location>
</feature>
<dbReference type="InterPro" id="IPR000719">
    <property type="entry name" value="Prot_kinase_dom"/>
</dbReference>
<evidence type="ECO:0000256" key="4">
    <source>
        <dbReference type="ARBA" id="ARBA00022777"/>
    </source>
</evidence>
<evidence type="ECO:0000256" key="3">
    <source>
        <dbReference type="ARBA" id="ARBA00022741"/>
    </source>
</evidence>
<dbReference type="Gene3D" id="1.10.510.10">
    <property type="entry name" value="Transferase(Phosphotransferase) domain 1"/>
    <property type="match status" value="1"/>
</dbReference>
<dbReference type="InterPro" id="IPR050660">
    <property type="entry name" value="NEK_Ser/Thr_kinase"/>
</dbReference>
<dbReference type="AlphaFoldDB" id="F2UYV8"/>
<sequence length="626" mass="64813">MEGDEPGTELHVLTQHGCSLRDHNRPPNPSYPQAGRKGWSSRCAVMTMECMSPTTCPRPAYRPGDGASHRPRPRRRPVPRRRLRPRCAGAPRAGSLPPSDAEPSIPDSALGALSQQGYTIGEVMGRSTAPSAPRRSLDAQGRHVVIRVVDLPHGRAGAIVLRRLADLRVLRHPGLVTVREVVSLPERRAGVIMDLVDGAGLDVVLGARGRLNVSSLATLLDVLGSALAYLHEHGATHGDVSSGNVLVTADGHPVLVDLLGSVMETGTQEYAAPERLAGAPPSAAGDVYALARLLTECSGQGGTASRRLAGILTDALAEEPADRPTARDLAARAPQLGQASPIELPDGARMAAGSLRAAARTPTRTVGSRLRPKARPSRRPRTRSEPRNNHGSAGRTGRGPAAIRWGRRGGSGRSRTRAWGLTAVALVAICLAAWGPAKALVSHRPAWALRAAAGPTASARPLTSSRAGAIPSGSPSPLVAGSSVATASTQAPGGSGGVDVASVVVGLSAARDRALMAGDAVALAATTVPGSPAARADTQVLTELSDSGEGVKELHTSVSQVAEVRLPDDAAEQWAGARAVQVTLSQSASTRSGPEGTRTVPALAPRQVVLIVVPEPWRVADIRAVE</sequence>
<evidence type="ECO:0000259" key="7">
    <source>
        <dbReference type="PROSITE" id="PS50011"/>
    </source>
</evidence>
<feature type="compositionally biased region" description="Basic residues" evidence="6">
    <location>
        <begin position="370"/>
        <end position="381"/>
    </location>
</feature>
<evidence type="ECO:0000256" key="5">
    <source>
        <dbReference type="ARBA" id="ARBA00022840"/>
    </source>
</evidence>
<dbReference type="Pfam" id="PF00069">
    <property type="entry name" value="Pkinase"/>
    <property type="match status" value="1"/>
</dbReference>